<accession>A0ABW5Y8J4</accession>
<evidence type="ECO:0000259" key="4">
    <source>
        <dbReference type="Pfam" id="PF00535"/>
    </source>
</evidence>
<dbReference type="RefSeq" id="WP_377182429.1">
    <property type="nucleotide sequence ID" value="NZ_JBHUPD010000001.1"/>
</dbReference>
<dbReference type="SUPFAM" id="SSF53448">
    <property type="entry name" value="Nucleotide-diphospho-sugar transferases"/>
    <property type="match status" value="1"/>
</dbReference>
<evidence type="ECO:0000256" key="1">
    <source>
        <dbReference type="ARBA" id="ARBA00006739"/>
    </source>
</evidence>
<protein>
    <submittedName>
        <fullName evidence="5">Glycosyltransferase family 2 protein</fullName>
        <ecNumber evidence="5">2.4.-.-</ecNumber>
    </submittedName>
</protein>
<organism evidence="5 6">
    <name type="scientific">Mucilaginibacter ximonensis</name>
    <dbReference type="NCBI Taxonomy" id="538021"/>
    <lineage>
        <taxon>Bacteria</taxon>
        <taxon>Pseudomonadati</taxon>
        <taxon>Bacteroidota</taxon>
        <taxon>Sphingobacteriia</taxon>
        <taxon>Sphingobacteriales</taxon>
        <taxon>Sphingobacteriaceae</taxon>
        <taxon>Mucilaginibacter</taxon>
    </lineage>
</organism>
<comment type="caution">
    <text evidence="5">The sequence shown here is derived from an EMBL/GenBank/DDBJ whole genome shotgun (WGS) entry which is preliminary data.</text>
</comment>
<comment type="similarity">
    <text evidence="1">Belongs to the glycosyltransferase 2 family.</text>
</comment>
<dbReference type="Gene3D" id="3.90.550.10">
    <property type="entry name" value="Spore Coat Polysaccharide Biosynthesis Protein SpsA, Chain A"/>
    <property type="match status" value="1"/>
</dbReference>
<dbReference type="InterPro" id="IPR029044">
    <property type="entry name" value="Nucleotide-diphossugar_trans"/>
</dbReference>
<sequence>MPTKTVKIAAMACCYNRVKKTETFLQTLTSQRLPEGYELDIFILDDQSPDGTGKFVKQNYPQVDLVEGSGSLFWAGGMRMLWTHVLTKGHYDFYLLLNDDVKLFDNALTDLIDAYNQAPNKDNIIIGSVLNPDHTKITYGGRRLTSNYKGNSILLTPDGTGLQECDLGNANIMLVDQATVSKIGILSDRYIHSFADFDYTLNAKRHGSKVWVAPKYLGSCDYDHGKPWSSAKSLKKRIEYMRSPKGIESRSYLRYIRKFFPFQYPEAFLKLWLKTLVPSVYDKYKKD</sequence>
<evidence type="ECO:0000313" key="5">
    <source>
        <dbReference type="EMBL" id="MFD2871593.1"/>
    </source>
</evidence>
<evidence type="ECO:0000313" key="6">
    <source>
        <dbReference type="Proteomes" id="UP001597557"/>
    </source>
</evidence>
<dbReference type="Proteomes" id="UP001597557">
    <property type="component" value="Unassembled WGS sequence"/>
</dbReference>
<dbReference type="EMBL" id="JBHUPD010000001">
    <property type="protein sequence ID" value="MFD2871593.1"/>
    <property type="molecule type" value="Genomic_DNA"/>
</dbReference>
<gene>
    <name evidence="5" type="ORF">ACFS5N_03865</name>
</gene>
<keyword evidence="3 5" id="KW-0808">Transferase</keyword>
<dbReference type="InterPro" id="IPR001173">
    <property type="entry name" value="Glyco_trans_2-like"/>
</dbReference>
<keyword evidence="6" id="KW-1185">Reference proteome</keyword>
<reference evidence="6" key="1">
    <citation type="journal article" date="2019" name="Int. J. Syst. Evol. Microbiol.">
        <title>The Global Catalogue of Microorganisms (GCM) 10K type strain sequencing project: providing services to taxonomists for standard genome sequencing and annotation.</title>
        <authorList>
            <consortium name="The Broad Institute Genomics Platform"/>
            <consortium name="The Broad Institute Genome Sequencing Center for Infectious Disease"/>
            <person name="Wu L."/>
            <person name="Ma J."/>
        </authorList>
    </citation>
    <scope>NUCLEOTIDE SEQUENCE [LARGE SCALE GENOMIC DNA]</scope>
    <source>
        <strain evidence="6">KCTC 22437</strain>
    </source>
</reference>
<dbReference type="PANTHER" id="PTHR43179">
    <property type="entry name" value="RHAMNOSYLTRANSFERASE WBBL"/>
    <property type="match status" value="1"/>
</dbReference>
<evidence type="ECO:0000256" key="2">
    <source>
        <dbReference type="ARBA" id="ARBA00022676"/>
    </source>
</evidence>
<keyword evidence="2 5" id="KW-0328">Glycosyltransferase</keyword>
<dbReference type="GO" id="GO:0016757">
    <property type="term" value="F:glycosyltransferase activity"/>
    <property type="evidence" value="ECO:0007669"/>
    <property type="project" value="UniProtKB-KW"/>
</dbReference>
<name>A0ABW5Y8J4_9SPHI</name>
<dbReference type="PANTHER" id="PTHR43179:SF12">
    <property type="entry name" value="GALACTOFURANOSYLTRANSFERASE GLFT2"/>
    <property type="match status" value="1"/>
</dbReference>
<dbReference type="EC" id="2.4.-.-" evidence="5"/>
<feature type="domain" description="Glycosyltransferase 2-like" evidence="4">
    <location>
        <begin position="13"/>
        <end position="121"/>
    </location>
</feature>
<proteinExistence type="inferred from homology"/>
<dbReference type="Pfam" id="PF00535">
    <property type="entry name" value="Glycos_transf_2"/>
    <property type="match status" value="1"/>
</dbReference>
<evidence type="ECO:0000256" key="3">
    <source>
        <dbReference type="ARBA" id="ARBA00022679"/>
    </source>
</evidence>